<evidence type="ECO:0000313" key="2">
    <source>
        <dbReference type="EMBL" id="EAU66403.1"/>
    </source>
</evidence>
<dbReference type="Proteomes" id="UP000032702">
    <property type="component" value="Unassembled WGS sequence"/>
</dbReference>
<dbReference type="KEGG" id="sur:STAUR_1078"/>
<evidence type="ECO:0000313" key="1">
    <source>
        <dbReference type="EMBL" id="ADO68882.1"/>
    </source>
</evidence>
<name>Q091L4_STIAD</name>
<organism evidence="2 4">
    <name type="scientific">Stigmatella aurantiaca (strain DW4/3-1)</name>
    <dbReference type="NCBI Taxonomy" id="378806"/>
    <lineage>
        <taxon>Bacteria</taxon>
        <taxon>Pseudomonadati</taxon>
        <taxon>Myxococcota</taxon>
        <taxon>Myxococcia</taxon>
        <taxon>Myxococcales</taxon>
        <taxon>Cystobacterineae</taxon>
        <taxon>Archangiaceae</taxon>
        <taxon>Stigmatella</taxon>
    </lineage>
</organism>
<keyword evidence="3" id="KW-1185">Reference proteome</keyword>
<reference evidence="2 4" key="1">
    <citation type="submission" date="2006-04" db="EMBL/GenBank/DDBJ databases">
        <authorList>
            <person name="Nierman W.C."/>
        </authorList>
    </citation>
    <scope>NUCLEOTIDE SEQUENCE [LARGE SCALE GENOMIC DNA]</scope>
    <source>
        <strain evidence="2 4">DW4/3-1</strain>
    </source>
</reference>
<protein>
    <submittedName>
        <fullName evidence="1">Conserved uncharacterized protein</fullName>
    </submittedName>
</protein>
<dbReference type="EMBL" id="AAMD01000056">
    <property type="protein sequence ID" value="EAU66403.1"/>
    <property type="molecule type" value="Genomic_DNA"/>
</dbReference>
<accession>Q091L4</accession>
<sequence length="243" mass="25456">MSLRRPRSLSPLSIYVLCPLLLLLLGPGEGLAQPLGAFQSGNARLLTTDAASVIEHPVLGLQRSAIPVAAGFAVDTSLYADLLLAPNVGLRWAKALGSQRLVLGARYTHFVGASVYSAVVEAQEPAVQRFEPTLSGPTLYGAYGLTLGPLLVQGEARFAYFETSYLSLTGAAALHLSGPWVLIAEVGARIKGGSALRAAAGVRYGGERFGMALGAAYVDLSDPVFANGGLPVSPVLDFSWTFR</sequence>
<reference evidence="1 3" key="2">
    <citation type="journal article" date="2011" name="Mol. Biol. Evol.">
        <title>Comparative genomic analysis of fruiting body formation in Myxococcales.</title>
        <authorList>
            <person name="Huntley S."/>
            <person name="Hamann N."/>
            <person name="Wegener-Feldbrugge S."/>
            <person name="Treuner-Lange A."/>
            <person name="Kube M."/>
            <person name="Reinhardt R."/>
            <person name="Klages S."/>
            <person name="Muller R."/>
            <person name="Ronning C.M."/>
            <person name="Nierman W.C."/>
            <person name="Sogaard-Andersen L."/>
        </authorList>
    </citation>
    <scope>NUCLEOTIDE SEQUENCE [LARGE SCALE GENOMIC DNA]</scope>
    <source>
        <strain evidence="1 3">DW4/3-1</strain>
    </source>
</reference>
<dbReference type="EMBL" id="CP002271">
    <property type="protein sequence ID" value="ADO68882.1"/>
    <property type="molecule type" value="Genomic_DNA"/>
</dbReference>
<dbReference type="PATRIC" id="fig|378806.16.peg.5522"/>
<dbReference type="STRING" id="378806.STAUR_1078"/>
<evidence type="ECO:0000313" key="4">
    <source>
        <dbReference type="Proteomes" id="UP000032702"/>
    </source>
</evidence>
<gene>
    <name evidence="1" type="ordered locus">STAUR_1078</name>
    <name evidence="2" type="ORF">STIAU_8829</name>
</gene>
<dbReference type="HOGENOM" id="CLU_1169662_0_0_7"/>
<proteinExistence type="predicted"/>
<dbReference type="eggNOG" id="ENOG5032M83">
    <property type="taxonomic scope" value="Bacteria"/>
</dbReference>
<dbReference type="AlphaFoldDB" id="Q091L4"/>
<evidence type="ECO:0000313" key="3">
    <source>
        <dbReference type="Proteomes" id="UP000001351"/>
    </source>
</evidence>
<dbReference type="OrthoDB" id="5381742at2"/>
<dbReference type="Proteomes" id="UP000001351">
    <property type="component" value="Chromosome"/>
</dbReference>